<name>A0A7W8HFX6_9BURK</name>
<dbReference type="GO" id="GO:0071949">
    <property type="term" value="F:FAD binding"/>
    <property type="evidence" value="ECO:0007669"/>
    <property type="project" value="InterPro"/>
</dbReference>
<keyword evidence="5" id="KW-1185">Reference proteome</keyword>
<keyword evidence="2" id="KW-0503">Monooxygenase</keyword>
<dbReference type="PRINTS" id="PR00420">
    <property type="entry name" value="RNGMNOXGNASE"/>
</dbReference>
<dbReference type="InterPro" id="IPR036188">
    <property type="entry name" value="FAD/NAD-bd_sf"/>
</dbReference>
<accession>A0A7W8HFX6</accession>
<dbReference type="Gene3D" id="3.50.50.60">
    <property type="entry name" value="FAD/NAD(P)-binding domain"/>
    <property type="match status" value="1"/>
</dbReference>
<dbReference type="SUPFAM" id="SSF54373">
    <property type="entry name" value="FAD-linked reductases, C-terminal domain"/>
    <property type="match status" value="1"/>
</dbReference>
<dbReference type="SUPFAM" id="SSF51905">
    <property type="entry name" value="FAD/NAD(P)-binding domain"/>
    <property type="match status" value="1"/>
</dbReference>
<protein>
    <submittedName>
        <fullName evidence="4">2-polyprenyl-6-methoxyphenol hydroxylase-like FAD-dependent oxidoreductase</fullName>
    </submittedName>
</protein>
<feature type="domain" description="FAD-binding" evidence="3">
    <location>
        <begin position="2"/>
        <end position="356"/>
    </location>
</feature>
<dbReference type="InterPro" id="IPR050493">
    <property type="entry name" value="FAD-dep_Monooxygenase_BioMet"/>
</dbReference>
<dbReference type="NCBIfam" id="NF005720">
    <property type="entry name" value="PRK07538.1"/>
    <property type="match status" value="1"/>
</dbReference>
<evidence type="ECO:0000259" key="3">
    <source>
        <dbReference type="Pfam" id="PF01494"/>
    </source>
</evidence>
<evidence type="ECO:0000256" key="2">
    <source>
        <dbReference type="ARBA" id="ARBA00023033"/>
    </source>
</evidence>
<proteinExistence type="predicted"/>
<reference evidence="4 5" key="1">
    <citation type="submission" date="2020-08" db="EMBL/GenBank/DDBJ databases">
        <title>Genomic Encyclopedia of Type Strains, Phase IV (KMG-IV): sequencing the most valuable type-strain genomes for metagenomic binning, comparative biology and taxonomic classification.</title>
        <authorList>
            <person name="Goeker M."/>
        </authorList>
    </citation>
    <scope>NUCLEOTIDE SEQUENCE [LARGE SCALE GENOMIC DNA]</scope>
    <source>
        <strain evidence="4 5">DSM 29781</strain>
    </source>
</reference>
<comment type="caution">
    <text evidence="4">The sequence shown here is derived from an EMBL/GenBank/DDBJ whole genome shotgun (WGS) entry which is preliminary data.</text>
</comment>
<gene>
    <name evidence="4" type="ORF">HNQ70_001392</name>
</gene>
<sequence>MQVTIVGAGIGGLTAALSLHAAGISCRVYEAAAQLRPLGVGINVLPHAVKELEDLGLLSALEAAGVLTREVVYATRGGDIIWREPRGRLAGYRWPQVSIHRGTLQMLLHDAVLARMGPDAVVPDHQAVDVSSTGERATVRFQRRSDGAALPPVESDLVIAADGIHSAIRARFFPNEGPPKWGGMILWRGTTLARPFLSGATMAISGNAKTKFVCYPIRQLDDGRQLINWIADVADQAEGFRTVTDWNRKGSREAFLPYYADWSREVLDIPALVNATETIYEYPMSDRDPLPGWVFGRVVLLGDAAHAMYPIGSNGAAQAILDARRLALELATREGVDEALTAYDAARRPAMTGLLQAHRAEGADVILDMVEERAPGGYDDLETVLPMAEREAIALAYKRKAGFDLQALNASPPMTPPAVLAARSRYR</sequence>
<dbReference type="PANTHER" id="PTHR13789">
    <property type="entry name" value="MONOOXYGENASE"/>
    <property type="match status" value="1"/>
</dbReference>
<dbReference type="Gene3D" id="3.30.9.30">
    <property type="match status" value="1"/>
</dbReference>
<dbReference type="GO" id="GO:0004497">
    <property type="term" value="F:monooxygenase activity"/>
    <property type="evidence" value="ECO:0007669"/>
    <property type="project" value="UniProtKB-KW"/>
</dbReference>
<organism evidence="4 5">
    <name type="scientific">Quisquiliibacterium transsilvanicum</name>
    <dbReference type="NCBI Taxonomy" id="1549638"/>
    <lineage>
        <taxon>Bacteria</taxon>
        <taxon>Pseudomonadati</taxon>
        <taxon>Pseudomonadota</taxon>
        <taxon>Betaproteobacteria</taxon>
        <taxon>Burkholderiales</taxon>
        <taxon>Burkholderiaceae</taxon>
        <taxon>Quisquiliibacterium</taxon>
    </lineage>
</organism>
<keyword evidence="1" id="KW-0560">Oxidoreductase</keyword>
<evidence type="ECO:0000313" key="5">
    <source>
        <dbReference type="Proteomes" id="UP000532440"/>
    </source>
</evidence>
<dbReference type="Pfam" id="PF01494">
    <property type="entry name" value="FAD_binding_3"/>
    <property type="match status" value="1"/>
</dbReference>
<dbReference type="Proteomes" id="UP000532440">
    <property type="component" value="Unassembled WGS sequence"/>
</dbReference>
<evidence type="ECO:0000256" key="1">
    <source>
        <dbReference type="ARBA" id="ARBA00023002"/>
    </source>
</evidence>
<dbReference type="AlphaFoldDB" id="A0A7W8HFX6"/>
<evidence type="ECO:0000313" key="4">
    <source>
        <dbReference type="EMBL" id="MBB5271382.1"/>
    </source>
</evidence>
<dbReference type="InterPro" id="IPR002938">
    <property type="entry name" value="FAD-bd"/>
</dbReference>
<dbReference type="RefSeq" id="WP_183965705.1">
    <property type="nucleotide sequence ID" value="NZ_BAABEW010000001.1"/>
</dbReference>
<dbReference type="EMBL" id="JACHGB010000003">
    <property type="protein sequence ID" value="MBB5271382.1"/>
    <property type="molecule type" value="Genomic_DNA"/>
</dbReference>
<dbReference type="PANTHER" id="PTHR13789:SF268">
    <property type="entry name" value="5-METHYLPHENAZINE-1-CARBOXYLATE 1-MONOOXYGENASE"/>
    <property type="match status" value="1"/>
</dbReference>